<accession>A0A3G8M546</accession>
<organism evidence="10 11">
    <name type="scientific">Methylocystis rosea</name>
    <dbReference type="NCBI Taxonomy" id="173366"/>
    <lineage>
        <taxon>Bacteria</taxon>
        <taxon>Pseudomonadati</taxon>
        <taxon>Pseudomonadota</taxon>
        <taxon>Alphaproteobacteria</taxon>
        <taxon>Hyphomicrobiales</taxon>
        <taxon>Methylocystaceae</taxon>
        <taxon>Methylocystis</taxon>
    </lineage>
</organism>
<evidence type="ECO:0000256" key="6">
    <source>
        <dbReference type="SAM" id="MobiDB-lite"/>
    </source>
</evidence>
<feature type="signal peptide" evidence="7">
    <location>
        <begin position="1"/>
        <end position="31"/>
    </location>
</feature>
<evidence type="ECO:0000313" key="10">
    <source>
        <dbReference type="EMBL" id="AZG77109.1"/>
    </source>
</evidence>
<reference evidence="10 11" key="1">
    <citation type="submission" date="2018-11" db="EMBL/GenBank/DDBJ databases">
        <title>Genome squencing of methanotrophic bacteria isolated from alkaline groundwater in Korea.</title>
        <authorList>
            <person name="Nguyen L.N."/>
        </authorList>
    </citation>
    <scope>NUCLEOTIDE SEQUENCE [LARGE SCALE GENOMIC DNA]</scope>
    <source>
        <strain evidence="10 11">GW6</strain>
    </source>
</reference>
<evidence type="ECO:0000256" key="1">
    <source>
        <dbReference type="ARBA" id="ARBA00004442"/>
    </source>
</evidence>
<evidence type="ECO:0000259" key="9">
    <source>
        <dbReference type="Pfam" id="PF13505"/>
    </source>
</evidence>
<dbReference type="Pfam" id="PF13372">
    <property type="entry name" value="Alginate_exp"/>
    <property type="match status" value="1"/>
</dbReference>
<evidence type="ECO:0000259" key="8">
    <source>
        <dbReference type="Pfam" id="PF13372"/>
    </source>
</evidence>
<feature type="chain" id="PRO_5017978796" description="Outer membrane beta-barrel protein" evidence="7">
    <location>
        <begin position="32"/>
        <end position="849"/>
    </location>
</feature>
<feature type="compositionally biased region" description="Basic and acidic residues" evidence="6">
    <location>
        <begin position="33"/>
        <end position="67"/>
    </location>
</feature>
<dbReference type="EMBL" id="CP034086">
    <property type="protein sequence ID" value="AZG77109.1"/>
    <property type="molecule type" value="Genomic_DNA"/>
</dbReference>
<dbReference type="SUPFAM" id="SSF56925">
    <property type="entry name" value="OMPA-like"/>
    <property type="match status" value="1"/>
</dbReference>
<feature type="domain" description="Alginate export" evidence="8">
    <location>
        <begin position="120"/>
        <end position="531"/>
    </location>
</feature>
<dbReference type="InterPro" id="IPR011250">
    <property type="entry name" value="OMP/PagP_B-barrel"/>
</dbReference>
<keyword evidence="3" id="KW-0472">Membrane</keyword>
<proteinExistence type="inferred from homology"/>
<dbReference type="InterPro" id="IPR051692">
    <property type="entry name" value="OMP-like"/>
</dbReference>
<dbReference type="Proteomes" id="UP000273982">
    <property type="component" value="Chromosome"/>
</dbReference>
<evidence type="ECO:0000256" key="3">
    <source>
        <dbReference type="ARBA" id="ARBA00023136"/>
    </source>
</evidence>
<keyword evidence="4" id="KW-0998">Cell outer membrane</keyword>
<protein>
    <recommendedName>
        <fullName evidence="12">Outer membrane beta-barrel protein</fullName>
    </recommendedName>
</protein>
<evidence type="ECO:0000256" key="4">
    <source>
        <dbReference type="ARBA" id="ARBA00023237"/>
    </source>
</evidence>
<sequence>MSTSKNSKKLRIAAFGAVVGAVLSVPEIAGAEDKAPSKEVAGKEGQSDDGAKAAAPEKKSVKTKTDGKGVAAGPGAPPALLVKKSYYVPTRGYRLEPQPDIPPYVRNLANTYKQFEGIDWLNVGLDSRVRFEYRKDDYRPWTSTATNPPTSQRKYFPNSLWLSRTRAYLGVQNILDPFRFVIEFQDSRAYNSIYEYQGQEINQTELISGYGELFFKDAFGKDDLGNDRPLTLRAGRFHLELLDRRLIAENEFRNTTNNFDGFRIKIGKKDNDWDIDSFLMRPVIRYPYQFDRPDWQNWIYGSVFSIRRWSEYATIQPYFLGRKQYGDPLNVSNALKFHRDTYAPGLRVYGVIKDFDYDFDINKQFGESGEFRQFRNVQNAVQTTVQHDAIAYAFEAGYTFSDHPWKPRISANYAYGTGNKSPFDSVNQTFDIFYGFNQPFSRNDYIAWNNVKAPKARLEFSPFKDLRIDTAFSAYWLASAAAAWDRANLFAPLGNRGTFMGTEYDLRIRYKLNQFINLTASYARFWPGSFTSSFAPPVALQPFFPQSFPGQTTTTNGLTGRPTDFFYLEVSANAFGDGNPITKPPGSDFLALFSPEGPAPRPAPPPSWSDVYVGLNGGGAWSSPRSIVQPWPFGAAAASPAVAVSATPIDQTNHLAGFIGGFQIGANWKFADSFLAGAEADLHGVSGNTDTRWQATLAQGGGNSFATYAQRTATLNYLGTIRGRLGYLVTPTLALYGTGGMAYGGVTSNAAIFTRRIGGTNQTLVNPVYQDSLIGWTAGGGAEWMFTPDWSVKIDYLRYDLGAAQGFNFAAQTNGFYAYGASSSTRFNGNLIHAGVNRHFDLISIAEMK</sequence>
<dbReference type="KEGG" id="mros:EHO51_10375"/>
<evidence type="ECO:0008006" key="12">
    <source>
        <dbReference type="Google" id="ProtNLM"/>
    </source>
</evidence>
<evidence type="ECO:0000313" key="11">
    <source>
        <dbReference type="Proteomes" id="UP000273982"/>
    </source>
</evidence>
<dbReference type="RefSeq" id="WP_124738834.1">
    <property type="nucleotide sequence ID" value="NZ_CP034086.1"/>
</dbReference>
<gene>
    <name evidence="10" type="ORF">EHO51_10375</name>
</gene>
<dbReference type="InterPro" id="IPR027385">
    <property type="entry name" value="Beta-barrel_OMP"/>
</dbReference>
<dbReference type="Gene3D" id="2.40.160.100">
    <property type="match status" value="1"/>
</dbReference>
<dbReference type="GO" id="GO:0009279">
    <property type="term" value="C:cell outer membrane"/>
    <property type="evidence" value="ECO:0007669"/>
    <property type="project" value="UniProtKB-SubCell"/>
</dbReference>
<comment type="subcellular location">
    <subcellularLocation>
        <location evidence="1">Cell outer membrane</location>
    </subcellularLocation>
</comment>
<dbReference type="InterPro" id="IPR053728">
    <property type="entry name" value="Alginate_Permeability_Chnl"/>
</dbReference>
<feature type="region of interest" description="Disordered" evidence="6">
    <location>
        <begin position="33"/>
        <end position="74"/>
    </location>
</feature>
<dbReference type="PANTHER" id="PTHR34001">
    <property type="entry name" value="BLL7405 PROTEIN"/>
    <property type="match status" value="1"/>
</dbReference>
<dbReference type="InterPro" id="IPR025388">
    <property type="entry name" value="Alginate_export_dom"/>
</dbReference>
<dbReference type="Pfam" id="PF13505">
    <property type="entry name" value="OMP_b-brl"/>
    <property type="match status" value="1"/>
</dbReference>
<dbReference type="AlphaFoldDB" id="A0A3G8M546"/>
<evidence type="ECO:0000256" key="2">
    <source>
        <dbReference type="ARBA" id="ARBA00022729"/>
    </source>
</evidence>
<evidence type="ECO:0000256" key="7">
    <source>
        <dbReference type="SAM" id="SignalP"/>
    </source>
</evidence>
<comment type="similarity">
    <text evidence="5">Belongs to the Omp25/RopB family.</text>
</comment>
<feature type="domain" description="Outer membrane protein beta-barrel" evidence="9">
    <location>
        <begin position="637"/>
        <end position="840"/>
    </location>
</feature>
<name>A0A3G8M546_9HYPH</name>
<dbReference type="Gene3D" id="2.40.160.20">
    <property type="match status" value="1"/>
</dbReference>
<evidence type="ECO:0000256" key="5">
    <source>
        <dbReference type="ARBA" id="ARBA00038306"/>
    </source>
</evidence>
<keyword evidence="2 7" id="KW-0732">Signal</keyword>
<dbReference type="PANTHER" id="PTHR34001:SF3">
    <property type="entry name" value="BLL7405 PROTEIN"/>
    <property type="match status" value="1"/>
</dbReference>